<evidence type="ECO:0000313" key="1">
    <source>
        <dbReference type="EMBL" id="RPB23786.1"/>
    </source>
</evidence>
<evidence type="ECO:0000313" key="2">
    <source>
        <dbReference type="Proteomes" id="UP000267821"/>
    </source>
</evidence>
<dbReference type="InParanoid" id="A0A3N4LLW5"/>
<dbReference type="EMBL" id="ML121544">
    <property type="protein sequence ID" value="RPB23786.1"/>
    <property type="molecule type" value="Genomic_DNA"/>
</dbReference>
<protein>
    <submittedName>
        <fullName evidence="1">Uncharacterized protein</fullName>
    </submittedName>
</protein>
<reference evidence="1 2" key="1">
    <citation type="journal article" date="2018" name="Nat. Ecol. Evol.">
        <title>Pezizomycetes genomes reveal the molecular basis of ectomycorrhizal truffle lifestyle.</title>
        <authorList>
            <person name="Murat C."/>
            <person name="Payen T."/>
            <person name="Noel B."/>
            <person name="Kuo A."/>
            <person name="Morin E."/>
            <person name="Chen J."/>
            <person name="Kohler A."/>
            <person name="Krizsan K."/>
            <person name="Balestrini R."/>
            <person name="Da Silva C."/>
            <person name="Montanini B."/>
            <person name="Hainaut M."/>
            <person name="Levati E."/>
            <person name="Barry K.W."/>
            <person name="Belfiori B."/>
            <person name="Cichocki N."/>
            <person name="Clum A."/>
            <person name="Dockter R.B."/>
            <person name="Fauchery L."/>
            <person name="Guy J."/>
            <person name="Iotti M."/>
            <person name="Le Tacon F."/>
            <person name="Lindquist E.A."/>
            <person name="Lipzen A."/>
            <person name="Malagnac F."/>
            <person name="Mello A."/>
            <person name="Molinier V."/>
            <person name="Miyauchi S."/>
            <person name="Poulain J."/>
            <person name="Riccioni C."/>
            <person name="Rubini A."/>
            <person name="Sitrit Y."/>
            <person name="Splivallo R."/>
            <person name="Traeger S."/>
            <person name="Wang M."/>
            <person name="Zifcakova L."/>
            <person name="Wipf D."/>
            <person name="Zambonelli A."/>
            <person name="Paolocci F."/>
            <person name="Nowrousian M."/>
            <person name="Ottonello S."/>
            <person name="Baldrian P."/>
            <person name="Spatafora J.W."/>
            <person name="Henrissat B."/>
            <person name="Nagy L.G."/>
            <person name="Aury J.M."/>
            <person name="Wincker P."/>
            <person name="Grigoriev I.V."/>
            <person name="Bonfante P."/>
            <person name="Martin F.M."/>
        </authorList>
    </citation>
    <scope>NUCLEOTIDE SEQUENCE [LARGE SCALE GENOMIC DNA]</scope>
    <source>
        <strain evidence="1 2">ATCC MYA-4762</strain>
    </source>
</reference>
<sequence>MSRTFHPVRAESPNIPNIDENCDEHYDRKLKNFFLKGETDTPYRTSESVRQKQNFLADVNIAVGSIILGAAADYLVAHQERDWRITTLGMIVKRRCEYDIGADKVVKRIWVVNMYLHWAQKSG</sequence>
<keyword evidence="2" id="KW-1185">Reference proteome</keyword>
<name>A0A3N4LLW5_9PEZI</name>
<dbReference type="AlphaFoldDB" id="A0A3N4LLW5"/>
<organism evidence="1 2">
    <name type="scientific">Terfezia boudieri ATCC MYA-4762</name>
    <dbReference type="NCBI Taxonomy" id="1051890"/>
    <lineage>
        <taxon>Eukaryota</taxon>
        <taxon>Fungi</taxon>
        <taxon>Dikarya</taxon>
        <taxon>Ascomycota</taxon>
        <taxon>Pezizomycotina</taxon>
        <taxon>Pezizomycetes</taxon>
        <taxon>Pezizales</taxon>
        <taxon>Pezizaceae</taxon>
        <taxon>Terfezia</taxon>
    </lineage>
</organism>
<gene>
    <name evidence="1" type="ORF">L211DRAFT_838216</name>
</gene>
<proteinExistence type="predicted"/>
<accession>A0A3N4LLW5</accession>
<dbReference type="Proteomes" id="UP000267821">
    <property type="component" value="Unassembled WGS sequence"/>
</dbReference>